<dbReference type="Gene3D" id="2.40.160.10">
    <property type="entry name" value="Porin"/>
    <property type="match status" value="1"/>
</dbReference>
<feature type="domain" description="Porin" evidence="2">
    <location>
        <begin position="10"/>
        <end position="363"/>
    </location>
</feature>
<gene>
    <name evidence="3" type="ORF">E9232_001422</name>
</gene>
<name>A0ABU1JMY6_9PROT</name>
<evidence type="ECO:0000313" key="4">
    <source>
        <dbReference type="Proteomes" id="UP001262410"/>
    </source>
</evidence>
<dbReference type="EMBL" id="JAVDPW010000002">
    <property type="protein sequence ID" value="MDR6288915.1"/>
    <property type="molecule type" value="Genomic_DNA"/>
</dbReference>
<dbReference type="RefSeq" id="WP_309793005.1">
    <property type="nucleotide sequence ID" value="NZ_JAVDPW010000002.1"/>
</dbReference>
<dbReference type="Proteomes" id="UP001262410">
    <property type="component" value="Unassembled WGS sequence"/>
</dbReference>
<dbReference type="InterPro" id="IPR033900">
    <property type="entry name" value="Gram_neg_porin_domain"/>
</dbReference>
<protein>
    <submittedName>
        <fullName evidence="3">Porin</fullName>
    </submittedName>
</protein>
<evidence type="ECO:0000256" key="1">
    <source>
        <dbReference type="SAM" id="SignalP"/>
    </source>
</evidence>
<accession>A0ABU1JMY6</accession>
<sequence>MRVVISGAAALAVVALASAPVAAAGLQVKISGFVAFQSTLSLSDSRSDSFDRDYDFQTNARLIFDVKNVTDSGLEYGARIRFNSVNRDDGVRVTRTYVYVKGTFGTITFGNAPTIADDIGYVYAHDDLVSDMGAGALDFGELLDGDFPLGGGNFYSIDATYLAGLTNEDTRIKYLSPTFNGFSFGIDFTPVVGGAGHAGAGGVNDLINDDQTFYENVVTAGVNYEDTFGDLSVRGAATAAYGNGVQTSAAGANPHGHNLEVYTIGGKVGYQGFWASVNWTHNESIALADKSVDTIIGDLSYQSGPFLASLSYAYTWAGKHSGLNAADGDGNGQDLQDNHIVGANVTYTVAPGLNTYAEVIYEKQNFREGGDFENANLITGLILGF</sequence>
<evidence type="ECO:0000313" key="3">
    <source>
        <dbReference type="EMBL" id="MDR6288915.1"/>
    </source>
</evidence>
<keyword evidence="4" id="KW-1185">Reference proteome</keyword>
<organism evidence="3 4">
    <name type="scientific">Inquilinus ginsengisoli</name>
    <dbReference type="NCBI Taxonomy" id="363840"/>
    <lineage>
        <taxon>Bacteria</taxon>
        <taxon>Pseudomonadati</taxon>
        <taxon>Pseudomonadota</taxon>
        <taxon>Alphaproteobacteria</taxon>
        <taxon>Rhodospirillales</taxon>
        <taxon>Rhodospirillaceae</taxon>
        <taxon>Inquilinus</taxon>
    </lineage>
</organism>
<feature type="signal peptide" evidence="1">
    <location>
        <begin position="1"/>
        <end position="23"/>
    </location>
</feature>
<comment type="caution">
    <text evidence="3">The sequence shown here is derived from an EMBL/GenBank/DDBJ whole genome shotgun (WGS) entry which is preliminary data.</text>
</comment>
<dbReference type="SUPFAM" id="SSF56935">
    <property type="entry name" value="Porins"/>
    <property type="match status" value="1"/>
</dbReference>
<dbReference type="InterPro" id="IPR023614">
    <property type="entry name" value="Porin_dom_sf"/>
</dbReference>
<reference evidence="3 4" key="1">
    <citation type="submission" date="2023-07" db="EMBL/GenBank/DDBJ databases">
        <title>Sorghum-associated microbial communities from plants grown in Nebraska, USA.</title>
        <authorList>
            <person name="Schachtman D."/>
        </authorList>
    </citation>
    <scope>NUCLEOTIDE SEQUENCE [LARGE SCALE GENOMIC DNA]</scope>
    <source>
        <strain evidence="3 4">584</strain>
    </source>
</reference>
<feature type="chain" id="PRO_5045449888" evidence="1">
    <location>
        <begin position="24"/>
        <end position="385"/>
    </location>
</feature>
<dbReference type="Pfam" id="PF13609">
    <property type="entry name" value="Porin_4"/>
    <property type="match status" value="1"/>
</dbReference>
<proteinExistence type="predicted"/>
<keyword evidence="1" id="KW-0732">Signal</keyword>
<evidence type="ECO:0000259" key="2">
    <source>
        <dbReference type="Pfam" id="PF13609"/>
    </source>
</evidence>